<feature type="transmembrane region" description="Helical" evidence="1">
    <location>
        <begin position="133"/>
        <end position="156"/>
    </location>
</feature>
<feature type="transmembrane region" description="Helical" evidence="1">
    <location>
        <begin position="64"/>
        <end position="82"/>
    </location>
</feature>
<feature type="transmembrane region" description="Helical" evidence="1">
    <location>
        <begin position="94"/>
        <end position="113"/>
    </location>
</feature>
<keyword evidence="1" id="KW-1133">Transmembrane helix</keyword>
<feature type="transmembrane region" description="Helical" evidence="1">
    <location>
        <begin position="39"/>
        <end position="58"/>
    </location>
</feature>
<feature type="transmembrane region" description="Helical" evidence="1">
    <location>
        <begin position="6"/>
        <end position="27"/>
    </location>
</feature>
<protein>
    <recommendedName>
        <fullName evidence="4">DUF2306 domain-containing protein</fullName>
    </recommendedName>
</protein>
<proteinExistence type="predicted"/>
<organism evidence="2 3">
    <name type="scientific">SAR92 clade bacterium H455</name>
    <dbReference type="NCBI Taxonomy" id="2974818"/>
    <lineage>
        <taxon>Bacteria</taxon>
        <taxon>Pseudomonadati</taxon>
        <taxon>Pseudomonadota</taxon>
        <taxon>Gammaproteobacteria</taxon>
        <taxon>Cellvibrionales</taxon>
        <taxon>Porticoccaceae</taxon>
        <taxon>SAR92 clade</taxon>
    </lineage>
</organism>
<evidence type="ECO:0000313" key="3">
    <source>
        <dbReference type="Proteomes" id="UP001059934"/>
    </source>
</evidence>
<dbReference type="Proteomes" id="UP001059934">
    <property type="component" value="Chromosome"/>
</dbReference>
<dbReference type="EMBL" id="CP103416">
    <property type="protein sequence ID" value="UVW33807.1"/>
    <property type="molecule type" value="Genomic_DNA"/>
</dbReference>
<keyword evidence="3" id="KW-1185">Reference proteome</keyword>
<evidence type="ECO:0000256" key="1">
    <source>
        <dbReference type="SAM" id="Phobius"/>
    </source>
</evidence>
<reference evidence="2" key="1">
    <citation type="submission" date="2022-08" db="EMBL/GenBank/DDBJ databases">
        <title>Catabolic pathway analysis in culturable SAR92 clade bacteria reveals their overlooked roles in DMSP degradation in coastal seas.</title>
        <authorList>
            <person name="He X."/>
            <person name="Zhang X."/>
            <person name="Zhang Y."/>
        </authorList>
    </citation>
    <scope>NUCLEOTIDE SEQUENCE</scope>
    <source>
        <strain evidence="2">H455</strain>
    </source>
</reference>
<evidence type="ECO:0008006" key="4">
    <source>
        <dbReference type="Google" id="ProtNLM"/>
    </source>
</evidence>
<accession>A0ABY5TIT7</accession>
<keyword evidence="1" id="KW-0812">Transmembrane</keyword>
<evidence type="ECO:0000313" key="2">
    <source>
        <dbReference type="EMBL" id="UVW33807.1"/>
    </source>
</evidence>
<keyword evidence="1" id="KW-0472">Membrane</keyword>
<sequence length="163" mass="17673">MAEITLVGWFHTILGILSIATVIYTIAKHKIIKSTTRSGQIYLIATLITATSALTIFQNGGFNIAHTLAVATLLAVIVGWLAEKKRIVGGLSPYLQAASYSATFLFHMIPAITDGLRRLPVNDPVVTDIEDPLLLGFYMAFAVTYVVGVIAQAIWLRRSKANA</sequence>
<gene>
    <name evidence="2" type="ORF">NYF23_07070</name>
</gene>
<name>A0ABY5TIT7_9GAMM</name>